<evidence type="ECO:0000313" key="1">
    <source>
        <dbReference type="EMBL" id="KAL3518411.1"/>
    </source>
</evidence>
<gene>
    <name evidence="1" type="ORF">ACH5RR_021000</name>
</gene>
<name>A0ABD2ZHV4_9GENT</name>
<dbReference type="AlphaFoldDB" id="A0ABD2ZHV4"/>
<sequence length="129" mass="14420">MAHDIPTGSGNTLPEWMTRQEQAFSQLMDWLGDLPVGYVLMNDLREINAISAVLREHMRTVDATIDFLSVGPSSSGDRGKQGSQISAIQLENDLTEIKADVFQEWPDCCVRNLLFEHDSPNQMKPSVQS</sequence>
<protein>
    <submittedName>
        <fullName evidence="1">Uncharacterized protein</fullName>
    </submittedName>
</protein>
<keyword evidence="2" id="KW-1185">Reference proteome</keyword>
<dbReference type="EMBL" id="JBJUIK010000009">
    <property type="protein sequence ID" value="KAL3518411.1"/>
    <property type="molecule type" value="Genomic_DNA"/>
</dbReference>
<proteinExistence type="predicted"/>
<accession>A0ABD2ZHV4</accession>
<organism evidence="1 2">
    <name type="scientific">Cinchona calisaya</name>
    <dbReference type="NCBI Taxonomy" id="153742"/>
    <lineage>
        <taxon>Eukaryota</taxon>
        <taxon>Viridiplantae</taxon>
        <taxon>Streptophyta</taxon>
        <taxon>Embryophyta</taxon>
        <taxon>Tracheophyta</taxon>
        <taxon>Spermatophyta</taxon>
        <taxon>Magnoliopsida</taxon>
        <taxon>eudicotyledons</taxon>
        <taxon>Gunneridae</taxon>
        <taxon>Pentapetalae</taxon>
        <taxon>asterids</taxon>
        <taxon>lamiids</taxon>
        <taxon>Gentianales</taxon>
        <taxon>Rubiaceae</taxon>
        <taxon>Cinchonoideae</taxon>
        <taxon>Cinchoneae</taxon>
        <taxon>Cinchona</taxon>
    </lineage>
</organism>
<comment type="caution">
    <text evidence="1">The sequence shown here is derived from an EMBL/GenBank/DDBJ whole genome shotgun (WGS) entry which is preliminary data.</text>
</comment>
<dbReference type="Proteomes" id="UP001630127">
    <property type="component" value="Unassembled WGS sequence"/>
</dbReference>
<evidence type="ECO:0000313" key="2">
    <source>
        <dbReference type="Proteomes" id="UP001630127"/>
    </source>
</evidence>
<reference evidence="1 2" key="1">
    <citation type="submission" date="2024-11" db="EMBL/GenBank/DDBJ databases">
        <title>A near-complete genome assembly of Cinchona calisaya.</title>
        <authorList>
            <person name="Lian D.C."/>
            <person name="Zhao X.W."/>
            <person name="Wei L."/>
        </authorList>
    </citation>
    <scope>NUCLEOTIDE SEQUENCE [LARGE SCALE GENOMIC DNA]</scope>
    <source>
        <tissue evidence="1">Nenye</tissue>
    </source>
</reference>